<sequence length="103" mass="11594">MCIGTRGLLSPRGSAKRETAPDYLARLFQQRSQARIIRFDEQAVPDASLDDLPDGLWRRFASRRVQESRELLLDKLAMARPDTVGTLRPTIAGVLMASTDPRR</sequence>
<dbReference type="EMBL" id="JACHXO010000004">
    <property type="protein sequence ID" value="MBB3195200.1"/>
    <property type="molecule type" value="Genomic_DNA"/>
</dbReference>
<accession>A0ABR6GSW5</accession>
<keyword evidence="2" id="KW-1185">Reference proteome</keyword>
<name>A0ABR6GSW5_9BURK</name>
<comment type="caution">
    <text evidence="1">The sequence shown here is derived from an EMBL/GenBank/DDBJ whole genome shotgun (WGS) entry which is preliminary data.</text>
</comment>
<dbReference type="Proteomes" id="UP000574369">
    <property type="component" value="Unassembled WGS sequence"/>
</dbReference>
<evidence type="ECO:0000313" key="1">
    <source>
        <dbReference type="EMBL" id="MBB3195200.1"/>
    </source>
</evidence>
<organism evidence="1 2">
    <name type="scientific">Roseateles terrae</name>
    <dbReference type="NCBI Taxonomy" id="431060"/>
    <lineage>
        <taxon>Bacteria</taxon>
        <taxon>Pseudomonadati</taxon>
        <taxon>Pseudomonadota</taxon>
        <taxon>Betaproteobacteria</taxon>
        <taxon>Burkholderiales</taxon>
        <taxon>Sphaerotilaceae</taxon>
        <taxon>Roseateles</taxon>
    </lineage>
</organism>
<gene>
    <name evidence="1" type="ORF">FHS28_002603</name>
</gene>
<protein>
    <submittedName>
        <fullName evidence="1">HTH transcriptional regulator</fullName>
    </submittedName>
</protein>
<reference evidence="1 2" key="1">
    <citation type="submission" date="2020-08" db="EMBL/GenBank/DDBJ databases">
        <title>Genomic Encyclopedia of Type Strains, Phase III (KMG-III): the genomes of soil and plant-associated and newly described type strains.</title>
        <authorList>
            <person name="Whitman W."/>
        </authorList>
    </citation>
    <scope>NUCLEOTIDE SEQUENCE [LARGE SCALE GENOMIC DNA]</scope>
    <source>
        <strain evidence="1 2">CECT 7247</strain>
    </source>
</reference>
<dbReference type="RefSeq" id="WP_184294736.1">
    <property type="nucleotide sequence ID" value="NZ_JACHXO010000004.1"/>
</dbReference>
<evidence type="ECO:0000313" key="2">
    <source>
        <dbReference type="Proteomes" id="UP000574369"/>
    </source>
</evidence>
<proteinExistence type="predicted"/>